<dbReference type="AlphaFoldDB" id="A0A843VDY9"/>
<reference evidence="2" key="1">
    <citation type="submission" date="2017-07" db="EMBL/GenBank/DDBJ databases">
        <title>Taro Niue Genome Assembly and Annotation.</title>
        <authorList>
            <person name="Atibalentja N."/>
            <person name="Keating K."/>
            <person name="Fields C.J."/>
        </authorList>
    </citation>
    <scope>NUCLEOTIDE SEQUENCE</scope>
    <source>
        <strain evidence="2">Niue_2</strain>
        <tissue evidence="2">Leaf</tissue>
    </source>
</reference>
<protein>
    <submittedName>
        <fullName evidence="2">Uncharacterized protein</fullName>
    </submittedName>
</protein>
<comment type="caution">
    <text evidence="2">The sequence shown here is derived from an EMBL/GenBank/DDBJ whole genome shotgun (WGS) entry which is preliminary data.</text>
</comment>
<dbReference type="Proteomes" id="UP000652761">
    <property type="component" value="Unassembled WGS sequence"/>
</dbReference>
<keyword evidence="3" id="KW-1185">Reference proteome</keyword>
<name>A0A843VDY9_COLES</name>
<organism evidence="2 3">
    <name type="scientific">Colocasia esculenta</name>
    <name type="common">Wild taro</name>
    <name type="synonym">Arum esculentum</name>
    <dbReference type="NCBI Taxonomy" id="4460"/>
    <lineage>
        <taxon>Eukaryota</taxon>
        <taxon>Viridiplantae</taxon>
        <taxon>Streptophyta</taxon>
        <taxon>Embryophyta</taxon>
        <taxon>Tracheophyta</taxon>
        <taxon>Spermatophyta</taxon>
        <taxon>Magnoliopsida</taxon>
        <taxon>Liliopsida</taxon>
        <taxon>Araceae</taxon>
        <taxon>Aroideae</taxon>
        <taxon>Colocasieae</taxon>
        <taxon>Colocasia</taxon>
    </lineage>
</organism>
<accession>A0A843VDY9</accession>
<gene>
    <name evidence="2" type="ORF">Taro_024256</name>
</gene>
<evidence type="ECO:0000313" key="2">
    <source>
        <dbReference type="EMBL" id="MQL91644.1"/>
    </source>
</evidence>
<feature type="region of interest" description="Disordered" evidence="1">
    <location>
        <begin position="108"/>
        <end position="134"/>
    </location>
</feature>
<dbReference type="EMBL" id="NMUH01001364">
    <property type="protein sequence ID" value="MQL91644.1"/>
    <property type="molecule type" value="Genomic_DNA"/>
</dbReference>
<sequence>MTSAVEGQAVDEDVKCITDCGGISKLIGKRVRLVDIDMQHIADGIHISTEIEKEVMGRKMGSYGPSMMLLSLDFMLTICMNIARGVRMRMAIQNGSFICMGTRSPYKGKDLQDDEDGDEFTLSTPGSSRPPAPPIDQLTHLFDTLTTNMNARFDHLDNQFVSMEGHVEELHTDVSILKGQQHRNDMLLQAISKQQDVIRGNHDEMRKNL</sequence>
<evidence type="ECO:0000256" key="1">
    <source>
        <dbReference type="SAM" id="MobiDB-lite"/>
    </source>
</evidence>
<evidence type="ECO:0000313" key="3">
    <source>
        <dbReference type="Proteomes" id="UP000652761"/>
    </source>
</evidence>
<proteinExistence type="predicted"/>
<dbReference type="Gene3D" id="3.90.20.10">
    <property type="match status" value="1"/>
</dbReference>